<comment type="cofactor">
    <cofactor evidence="2">
        <name>Ca(2+)</name>
        <dbReference type="ChEBI" id="CHEBI:29108"/>
    </cofactor>
</comment>
<accession>A0ABM1C3F2</accession>
<evidence type="ECO:0000256" key="6">
    <source>
        <dbReference type="ARBA" id="ARBA00022837"/>
    </source>
</evidence>
<evidence type="ECO:0000256" key="3">
    <source>
        <dbReference type="ARBA" id="ARBA00004613"/>
    </source>
</evidence>
<dbReference type="Pfam" id="PF05826">
    <property type="entry name" value="Phospholip_A2_2"/>
    <property type="match status" value="1"/>
</dbReference>
<keyword evidence="12" id="KW-1185">Reference proteome</keyword>
<evidence type="ECO:0000256" key="5">
    <source>
        <dbReference type="ARBA" id="ARBA00022525"/>
    </source>
</evidence>
<feature type="signal peptide" evidence="10">
    <location>
        <begin position="1"/>
        <end position="22"/>
    </location>
</feature>
<name>A0ABM1C3F2_LIMPO</name>
<evidence type="ECO:0000256" key="8">
    <source>
        <dbReference type="ARBA" id="ARBA00023098"/>
    </source>
</evidence>
<dbReference type="Proteomes" id="UP000694941">
    <property type="component" value="Unplaced"/>
</dbReference>
<keyword evidence="10" id="KW-0732">Signal</keyword>
<dbReference type="PANTHER" id="PTHR12253">
    <property type="entry name" value="RH14732P"/>
    <property type="match status" value="1"/>
</dbReference>
<organism evidence="12 13">
    <name type="scientific">Limulus polyphemus</name>
    <name type="common">Atlantic horseshoe crab</name>
    <dbReference type="NCBI Taxonomy" id="6850"/>
    <lineage>
        <taxon>Eukaryota</taxon>
        <taxon>Metazoa</taxon>
        <taxon>Ecdysozoa</taxon>
        <taxon>Arthropoda</taxon>
        <taxon>Chelicerata</taxon>
        <taxon>Merostomata</taxon>
        <taxon>Xiphosura</taxon>
        <taxon>Limulidae</taxon>
        <taxon>Limulus</taxon>
    </lineage>
</organism>
<keyword evidence="5" id="KW-0964">Secreted</keyword>
<evidence type="ECO:0000256" key="9">
    <source>
        <dbReference type="ARBA" id="ARBA00023145"/>
    </source>
</evidence>
<evidence type="ECO:0000313" key="13">
    <source>
        <dbReference type="RefSeq" id="XP_013793483.2"/>
    </source>
</evidence>
<gene>
    <name evidence="13" type="primary">LOC106477469</name>
</gene>
<comment type="catalytic activity">
    <reaction evidence="1">
        <text>a 1,2-diacyl-sn-glycero-3-phosphocholine + H2O = a 1-acyl-sn-glycero-3-phosphocholine + a fatty acid + H(+)</text>
        <dbReference type="Rhea" id="RHEA:15801"/>
        <dbReference type="ChEBI" id="CHEBI:15377"/>
        <dbReference type="ChEBI" id="CHEBI:15378"/>
        <dbReference type="ChEBI" id="CHEBI:28868"/>
        <dbReference type="ChEBI" id="CHEBI:57643"/>
        <dbReference type="ChEBI" id="CHEBI:58168"/>
        <dbReference type="EC" id="3.1.1.4"/>
    </reaction>
</comment>
<evidence type="ECO:0000256" key="1">
    <source>
        <dbReference type="ARBA" id="ARBA00001604"/>
    </source>
</evidence>
<comment type="similarity">
    <text evidence="4">Belongs to the phospholipase A2 family. Group III subfamily.</text>
</comment>
<keyword evidence="6" id="KW-0106">Calcium</keyword>
<proteinExistence type="inferred from homology"/>
<sequence length="269" mass="31505">MELVDKFIILLYLCVFTVETESRKHHWSDEMPDFVVSSVMSDGEQGRRFHFGRVSGQEIGMFLPSTSEDSVPGSRQGLVLRQVTNGQLFIQLIYGLGWELRDCEYLRDSESVENFLAKFKSDFSCATRRKSHRFVDCEVPEGRNETLKLVRSQTDIPADLQALLNYRELKENCRQLHRRIKQAFRQKDQRSHAEFLARVRRDIFLFPGTNWCGRGNSARNSRELGYNTAADRCCRDHDHCPNTIEGFSRKYNFFNYRLHTISHCNCDER</sequence>
<dbReference type="InterPro" id="IPR033113">
    <property type="entry name" value="PLA2_histidine"/>
</dbReference>
<feature type="chain" id="PRO_5046492356" evidence="10">
    <location>
        <begin position="23"/>
        <end position="269"/>
    </location>
</feature>
<evidence type="ECO:0000313" key="12">
    <source>
        <dbReference type="Proteomes" id="UP000694941"/>
    </source>
</evidence>
<keyword evidence="8" id="KW-0443">Lipid metabolism</keyword>
<evidence type="ECO:0000256" key="2">
    <source>
        <dbReference type="ARBA" id="ARBA00001913"/>
    </source>
</evidence>
<dbReference type="RefSeq" id="XP_013793483.2">
    <property type="nucleotide sequence ID" value="XM_013938029.2"/>
</dbReference>
<evidence type="ECO:0000256" key="10">
    <source>
        <dbReference type="SAM" id="SignalP"/>
    </source>
</evidence>
<reference evidence="13" key="1">
    <citation type="submission" date="2025-08" db="UniProtKB">
        <authorList>
            <consortium name="RefSeq"/>
        </authorList>
    </citation>
    <scope>IDENTIFICATION</scope>
    <source>
        <tissue evidence="13">Muscle</tissue>
    </source>
</reference>
<keyword evidence="7" id="KW-0442">Lipid degradation</keyword>
<evidence type="ECO:0000256" key="4">
    <source>
        <dbReference type="ARBA" id="ARBA00009659"/>
    </source>
</evidence>
<keyword evidence="9" id="KW-0865">Zymogen</keyword>
<dbReference type="PROSITE" id="PS00118">
    <property type="entry name" value="PA2_HIS"/>
    <property type="match status" value="1"/>
</dbReference>
<comment type="subcellular location">
    <subcellularLocation>
        <location evidence="3">Secreted</location>
    </subcellularLocation>
</comment>
<dbReference type="InterPro" id="IPR036444">
    <property type="entry name" value="PLipase_A2_dom_sf"/>
</dbReference>
<dbReference type="InterPro" id="IPR016090">
    <property type="entry name" value="PLA2-like_dom"/>
</dbReference>
<protein>
    <submittedName>
        <fullName evidence="13">Uncharacterized protein LOC106477469</fullName>
    </submittedName>
</protein>
<dbReference type="Gene3D" id="1.20.90.10">
    <property type="entry name" value="Phospholipase A2 domain"/>
    <property type="match status" value="1"/>
</dbReference>
<evidence type="ECO:0000256" key="7">
    <source>
        <dbReference type="ARBA" id="ARBA00022963"/>
    </source>
</evidence>
<dbReference type="GeneID" id="106477469"/>
<evidence type="ECO:0000259" key="11">
    <source>
        <dbReference type="Pfam" id="PF05826"/>
    </source>
</evidence>
<dbReference type="SUPFAM" id="SSF48619">
    <property type="entry name" value="Phospholipase A2, PLA2"/>
    <property type="match status" value="1"/>
</dbReference>
<feature type="domain" description="Phospholipase A2-like central" evidence="11">
    <location>
        <begin position="206"/>
        <end position="269"/>
    </location>
</feature>